<evidence type="ECO:0000259" key="3">
    <source>
        <dbReference type="Pfam" id="PF01522"/>
    </source>
</evidence>
<dbReference type="GO" id="GO:0005975">
    <property type="term" value="P:carbohydrate metabolic process"/>
    <property type="evidence" value="ECO:0007669"/>
    <property type="project" value="InterPro"/>
</dbReference>
<dbReference type="Pfam" id="PF01522">
    <property type="entry name" value="Polysacc_deac_1"/>
    <property type="match status" value="1"/>
</dbReference>
<feature type="domain" description="NodB homology" evidence="3">
    <location>
        <begin position="24"/>
        <end position="153"/>
    </location>
</feature>
<protein>
    <recommendedName>
        <fullName evidence="3">NodB homology domain-containing protein</fullName>
    </recommendedName>
</protein>
<dbReference type="Proteomes" id="UP000260351">
    <property type="component" value="Unassembled WGS sequence"/>
</dbReference>
<dbReference type="AlphaFoldDB" id="A0A3E1K6D1"/>
<evidence type="ECO:0000313" key="5">
    <source>
        <dbReference type="Proteomes" id="UP000260351"/>
    </source>
</evidence>
<dbReference type="PANTHER" id="PTHR10587:SF133">
    <property type="entry name" value="CHITIN DEACETYLASE 1-RELATED"/>
    <property type="match status" value="1"/>
</dbReference>
<accession>A0A3E1K6D1</accession>
<dbReference type="EMBL" id="QUZK01000046">
    <property type="protein sequence ID" value="RFF29496.1"/>
    <property type="molecule type" value="Genomic_DNA"/>
</dbReference>
<dbReference type="GO" id="GO:0046872">
    <property type="term" value="F:metal ion binding"/>
    <property type="evidence" value="ECO:0007669"/>
    <property type="project" value="UniProtKB-KW"/>
</dbReference>
<name>A0A3E1K6D1_9GAMM</name>
<dbReference type="GO" id="GO:0016810">
    <property type="term" value="F:hydrolase activity, acting on carbon-nitrogen (but not peptide) bonds"/>
    <property type="evidence" value="ECO:0007669"/>
    <property type="project" value="InterPro"/>
</dbReference>
<comment type="caution">
    <text evidence="4">The sequence shown here is derived from an EMBL/GenBank/DDBJ whole genome shotgun (WGS) entry which is preliminary data.</text>
</comment>
<dbReference type="InterPro" id="IPR002509">
    <property type="entry name" value="NODB_dom"/>
</dbReference>
<sequence>MTDPMNRTLSIILFCLMPIAAYCAEGKKLAITIDDLPVASATPVSVDEKREITEKILSALRDRDAQAVGFVNEDKLLEDGGIDANVALLEAWLDDGMELGNHTFGHVGMHETELSAMKAAVLKGEPISRWLSERADRPYRYFRHPFTQTGDSIEEQFAFESFLAAHGYTVAPFTIEHTDYLFSCIYDHLAAGEDPGMDRTALVAEYMQHLGDAIDAFETMSDDLFGRPIPQIWLIHANRINAATLSDSLELFKSRGYEFVTLKEALEDPAYATMAGPSKRYGPSWLLRWARSMRIRPSVFGQPDPSETVMNAFRNSCQ</sequence>
<keyword evidence="2" id="KW-0378">Hydrolase</keyword>
<proteinExistence type="predicted"/>
<dbReference type="InterPro" id="IPR011330">
    <property type="entry name" value="Glyco_hydro/deAcase_b/a-brl"/>
</dbReference>
<keyword evidence="1" id="KW-0479">Metal-binding</keyword>
<reference evidence="4 5" key="1">
    <citation type="submission" date="2018-08" db="EMBL/GenBank/DDBJ databases">
        <title>Wenzhouxiangella salilacus sp. nov., a novel bacterium isolated from a saline lake in Xinjiang Province, China.</title>
        <authorList>
            <person name="Han S."/>
        </authorList>
    </citation>
    <scope>NUCLEOTIDE SEQUENCE [LARGE SCALE GENOMIC DNA]</scope>
    <source>
        <strain evidence="4 5">XDB06</strain>
    </source>
</reference>
<dbReference type="InterPro" id="IPR050248">
    <property type="entry name" value="Polysacc_deacetylase_ArnD"/>
</dbReference>
<keyword evidence="5" id="KW-1185">Reference proteome</keyword>
<dbReference type="SUPFAM" id="SSF88713">
    <property type="entry name" value="Glycoside hydrolase/deacetylase"/>
    <property type="match status" value="1"/>
</dbReference>
<dbReference type="Gene3D" id="3.20.20.370">
    <property type="entry name" value="Glycoside hydrolase/deacetylase"/>
    <property type="match status" value="1"/>
</dbReference>
<organism evidence="4 5">
    <name type="scientific">Wenzhouxiangella sediminis</name>
    <dbReference type="NCBI Taxonomy" id="1792836"/>
    <lineage>
        <taxon>Bacteria</taxon>
        <taxon>Pseudomonadati</taxon>
        <taxon>Pseudomonadota</taxon>
        <taxon>Gammaproteobacteria</taxon>
        <taxon>Chromatiales</taxon>
        <taxon>Wenzhouxiangellaceae</taxon>
        <taxon>Wenzhouxiangella</taxon>
    </lineage>
</organism>
<dbReference type="CDD" id="cd10960">
    <property type="entry name" value="CE4_NodB_like_1"/>
    <property type="match status" value="1"/>
</dbReference>
<dbReference type="PANTHER" id="PTHR10587">
    <property type="entry name" value="GLYCOSYL TRANSFERASE-RELATED"/>
    <property type="match status" value="1"/>
</dbReference>
<dbReference type="GO" id="GO:0016020">
    <property type="term" value="C:membrane"/>
    <property type="evidence" value="ECO:0007669"/>
    <property type="project" value="TreeGrafter"/>
</dbReference>
<evidence type="ECO:0000256" key="2">
    <source>
        <dbReference type="ARBA" id="ARBA00022801"/>
    </source>
</evidence>
<evidence type="ECO:0000313" key="4">
    <source>
        <dbReference type="EMBL" id="RFF29496.1"/>
    </source>
</evidence>
<gene>
    <name evidence="4" type="ORF">DZC52_12705</name>
</gene>
<evidence type="ECO:0000256" key="1">
    <source>
        <dbReference type="ARBA" id="ARBA00022723"/>
    </source>
</evidence>